<evidence type="ECO:0000256" key="3">
    <source>
        <dbReference type="ARBA" id="ARBA00022827"/>
    </source>
</evidence>
<feature type="domain" description="Glucose-methanol-choline oxidoreductase N-terminal" evidence="5">
    <location>
        <begin position="79"/>
        <end position="298"/>
    </location>
</feature>
<dbReference type="GO" id="GO:0050660">
    <property type="term" value="F:flavin adenine dinucleotide binding"/>
    <property type="evidence" value="ECO:0007669"/>
    <property type="project" value="InterPro"/>
</dbReference>
<keyword evidence="4" id="KW-0560">Oxidoreductase</keyword>
<organism evidence="7 8">
    <name type="scientific">Cupriavidus basilensis</name>
    <dbReference type="NCBI Taxonomy" id="68895"/>
    <lineage>
        <taxon>Bacteria</taxon>
        <taxon>Pseudomonadati</taxon>
        <taxon>Pseudomonadota</taxon>
        <taxon>Betaproteobacteria</taxon>
        <taxon>Burkholderiales</taxon>
        <taxon>Burkholderiaceae</taxon>
        <taxon>Cupriavidus</taxon>
    </lineage>
</organism>
<dbReference type="STRING" id="68895.RR42_m4221"/>
<gene>
    <name evidence="7" type="ORF">RR42_m4221</name>
</gene>
<evidence type="ECO:0000313" key="7">
    <source>
        <dbReference type="EMBL" id="AJG21568.1"/>
    </source>
</evidence>
<dbReference type="InterPro" id="IPR000172">
    <property type="entry name" value="GMC_OxRdtase_N"/>
</dbReference>
<dbReference type="Pfam" id="PF00732">
    <property type="entry name" value="GMC_oxred_N"/>
    <property type="match status" value="1"/>
</dbReference>
<keyword evidence="2" id="KW-0285">Flavoprotein</keyword>
<dbReference type="Proteomes" id="UP000031843">
    <property type="component" value="Chromosome main"/>
</dbReference>
<dbReference type="OrthoDB" id="9787779at2"/>
<keyword evidence="3" id="KW-0274">FAD</keyword>
<dbReference type="EMBL" id="CP010536">
    <property type="protein sequence ID" value="AJG21568.1"/>
    <property type="molecule type" value="Genomic_DNA"/>
</dbReference>
<dbReference type="KEGG" id="cbw:RR42_m4221"/>
<keyword evidence="8" id="KW-1185">Reference proteome</keyword>
<evidence type="ECO:0000259" key="5">
    <source>
        <dbReference type="Pfam" id="PF00732"/>
    </source>
</evidence>
<dbReference type="GO" id="GO:0016614">
    <property type="term" value="F:oxidoreductase activity, acting on CH-OH group of donors"/>
    <property type="evidence" value="ECO:0007669"/>
    <property type="project" value="InterPro"/>
</dbReference>
<dbReference type="InterPro" id="IPR036188">
    <property type="entry name" value="FAD/NAD-bd_sf"/>
</dbReference>
<evidence type="ECO:0000256" key="2">
    <source>
        <dbReference type="ARBA" id="ARBA00022630"/>
    </source>
</evidence>
<comment type="similarity">
    <text evidence="1">Belongs to the GMC oxidoreductase family.</text>
</comment>
<dbReference type="PANTHER" id="PTHR46056:SF12">
    <property type="entry name" value="LONG-CHAIN-ALCOHOL OXIDASE"/>
    <property type="match status" value="1"/>
</dbReference>
<name>A0A0C4YFB1_9BURK</name>
<feature type="domain" description="Glucose-methanol-choline oxidoreductase C-terminal" evidence="6">
    <location>
        <begin position="384"/>
        <end position="517"/>
    </location>
</feature>
<dbReference type="SUPFAM" id="SSF51905">
    <property type="entry name" value="FAD/NAD(P)-binding domain"/>
    <property type="match status" value="1"/>
</dbReference>
<dbReference type="PANTHER" id="PTHR46056">
    <property type="entry name" value="LONG-CHAIN-ALCOHOL OXIDASE"/>
    <property type="match status" value="1"/>
</dbReference>
<dbReference type="InterPro" id="IPR007867">
    <property type="entry name" value="GMC_OxRtase_C"/>
</dbReference>
<dbReference type="Pfam" id="PF05199">
    <property type="entry name" value="GMC_oxred_C"/>
    <property type="match status" value="1"/>
</dbReference>
<sequence length="531" mass="56022">MAIPDIYSAGIAAGWNVVDGAALTAPLSLDADVVIAGSGAGGGVAAEILSEAGLRVVLVEEGALRTSDSFKDMDEGRAYRELYQEGAARATSDGAIAILQGRSVGGSTTVNWSSSFRTPRQTLAHWAAHHAVSGHSAADMAPWFERMEARLSVAPWGMPPNNNNDVLKRGCDKLGWESHVIPRNVKGCWNSGYCGLGCPVNAKQSMLVSTIPAALAKGATLLHRVRVRALEHDGKTVTTLAGEALGADGRTPSGIAVTVRARHYVAAGGAINTPALLLRSRVPDPYQRVGVRTFIHPVNLSVAVMPEQVDPYYGAPQSIASDHFQWKDGATGPMGYKLEVPPLFPGISAGVFNQVGEALRADMAALPHTNAMLALLRDGFVAQSEGGRVRLADDGSPVLDYDISDYVWDGMRRAWLSMAEAQFAAGALRVRPAHLDAPYYDSWAQARQGIATLALAKFRAALFTAHLMGGCAMSDEPQGGVVDSHGRHHQLANLSVLDGSVFPTSIGANPQLSVFALSAQNAQALAGQLAR</sequence>
<evidence type="ECO:0000313" key="8">
    <source>
        <dbReference type="Proteomes" id="UP000031843"/>
    </source>
</evidence>
<evidence type="ECO:0000256" key="1">
    <source>
        <dbReference type="ARBA" id="ARBA00010790"/>
    </source>
</evidence>
<reference evidence="7 8" key="1">
    <citation type="journal article" date="2015" name="Genome Announc.">
        <title>Complete Genome Sequence of Cupriavidus basilensis 4G11, Isolated from the Oak Ridge Field Research Center Site.</title>
        <authorList>
            <person name="Ray J."/>
            <person name="Waters R.J."/>
            <person name="Skerker J.M."/>
            <person name="Kuehl J.V."/>
            <person name="Price M.N."/>
            <person name="Huang J."/>
            <person name="Chakraborty R."/>
            <person name="Arkin A.P."/>
            <person name="Deutschbauer A."/>
        </authorList>
    </citation>
    <scope>NUCLEOTIDE SEQUENCE [LARGE SCALE GENOMIC DNA]</scope>
    <source>
        <strain evidence="7">4G11</strain>
    </source>
</reference>
<accession>A0A0C4YFB1</accession>
<proteinExistence type="inferred from homology"/>
<protein>
    <submittedName>
        <fullName evidence="7">Oxidoreductase, GMC family</fullName>
    </submittedName>
</protein>
<dbReference type="RefSeq" id="WP_043351026.1">
    <property type="nucleotide sequence ID" value="NZ_CP010536.1"/>
</dbReference>
<dbReference type="Gene3D" id="3.50.50.60">
    <property type="entry name" value="FAD/NAD(P)-binding domain"/>
    <property type="match status" value="2"/>
</dbReference>
<dbReference type="AlphaFoldDB" id="A0A0C4YFB1"/>
<evidence type="ECO:0000259" key="6">
    <source>
        <dbReference type="Pfam" id="PF05199"/>
    </source>
</evidence>
<evidence type="ECO:0000256" key="4">
    <source>
        <dbReference type="ARBA" id="ARBA00023002"/>
    </source>
</evidence>